<dbReference type="GeneID" id="78229064"/>
<dbReference type="RefSeq" id="WP_008787645.1">
    <property type="nucleotide sequence ID" value="NZ_AKCB01000001.1"/>
</dbReference>
<dbReference type="EMBL" id="ADKX01000007">
    <property type="protein sequence ID" value="EFW06297.1"/>
    <property type="molecule type" value="Genomic_DNA"/>
</dbReference>
<keyword evidence="3" id="KW-1185">Reference proteome</keyword>
<proteinExistence type="predicted"/>
<evidence type="ECO:0000313" key="2">
    <source>
        <dbReference type="EMBL" id="EFW06297.1"/>
    </source>
</evidence>
<dbReference type="OrthoDB" id="1656137at2"/>
<dbReference type="STRING" id="100884.GCA_000269565_01183"/>
<evidence type="ECO:0000259" key="1">
    <source>
        <dbReference type="Pfam" id="PF04754"/>
    </source>
</evidence>
<dbReference type="AlphaFoldDB" id="E7G6Z1"/>
<protein>
    <recommendedName>
        <fullName evidence="1">Transposase (putative) YhgA-like domain-containing protein</fullName>
    </recommendedName>
</protein>
<dbReference type="HOGENOM" id="CLU_066636_0_0_9"/>
<dbReference type="eggNOG" id="COG5464">
    <property type="taxonomic scope" value="Bacteria"/>
</dbReference>
<feature type="domain" description="Transposase (putative) YhgA-like" evidence="1">
    <location>
        <begin position="16"/>
        <end position="195"/>
    </location>
</feature>
<accession>E7G6Z1</accession>
<organism evidence="2 3">
    <name type="scientific">Coprobacillus cateniformis</name>
    <dbReference type="NCBI Taxonomy" id="100884"/>
    <lineage>
        <taxon>Bacteria</taxon>
        <taxon>Bacillati</taxon>
        <taxon>Bacillota</taxon>
        <taxon>Erysipelotrichia</taxon>
        <taxon>Erysipelotrichales</taxon>
        <taxon>Coprobacillaceae</taxon>
        <taxon>Coprobacillus</taxon>
    </lineage>
</organism>
<sequence length="315" mass="36637">MYTVTHHDVLLNTTPDPTLKDFFKQKERFADLINCLLFHGHTVLCDENLSLYDSNSSTVFDHKAIEMSVNKGRDIMMRVNHNDLALLIGLENQQTIDYTMPFRILVYDTITYNQQLNILNDAARKSFHPLPVTTCVLYYGDKKWIQPHTLTEIMKIPHTYRDLINDWNGHIYDIKDIDLSKLRQPDNYMMVKAVQIFYSWDKNIESLRDMILTKEVAVVVATIIGNKKFSIKVQKEESEEINMCTVFDEYVREREMKGEIKGKVSLLLTQLKSKFGVLSDELIMKLETSTADELNQVTLTILNAKTEEDILKTWS</sequence>
<dbReference type="Pfam" id="PF04754">
    <property type="entry name" value="Transposase_31"/>
    <property type="match status" value="1"/>
</dbReference>
<dbReference type="InterPro" id="IPR006842">
    <property type="entry name" value="Transposase_31"/>
</dbReference>
<comment type="caution">
    <text evidence="2">The sequence shown here is derived from an EMBL/GenBank/DDBJ whole genome shotgun (WGS) entry which is preliminary data.</text>
</comment>
<name>E7G6Z1_9FIRM</name>
<dbReference type="Proteomes" id="UP000003157">
    <property type="component" value="Unassembled WGS sequence"/>
</dbReference>
<gene>
    <name evidence="2" type="ORF">HMPREF9488_00529</name>
</gene>
<reference evidence="2 3" key="1">
    <citation type="submission" date="2010-12" db="EMBL/GenBank/DDBJ databases">
        <title>The Genome Sequence of Coprobacillus sp. strain 29_1.</title>
        <authorList>
            <consortium name="The Broad Institute Genome Sequencing Platform"/>
            <person name="Earl A."/>
            <person name="Ward D."/>
            <person name="Feldgarden M."/>
            <person name="Gevers D."/>
            <person name="Daigneault M."/>
            <person name="Sibley C.D."/>
            <person name="White A."/>
            <person name="Strauss J."/>
            <person name="Allen-Vercoe E."/>
            <person name="Young S.K."/>
            <person name="Zeng Q."/>
            <person name="Gargeya S."/>
            <person name="Fitzgerald M."/>
            <person name="Haas B."/>
            <person name="Abouelleil A."/>
            <person name="Alvarado L."/>
            <person name="Arachchi H.M."/>
            <person name="Berlin A."/>
            <person name="Brown A."/>
            <person name="Chapman S.B."/>
            <person name="Chen Z."/>
            <person name="Dunbar C."/>
            <person name="Freedman E."/>
            <person name="Gearin G."/>
            <person name="Gellesch M."/>
            <person name="Goldberg J."/>
            <person name="Griggs A."/>
            <person name="Gujja S."/>
            <person name="Heilman E."/>
            <person name="Heiman D."/>
            <person name="Howarth C."/>
            <person name="Larson L."/>
            <person name="Lui A."/>
            <person name="MacDonald P.J.P."/>
            <person name="Mehta T."/>
            <person name="Montmayeur A."/>
            <person name="Murphy C."/>
            <person name="Neiman D."/>
            <person name="Pearson M."/>
            <person name="Priest M."/>
            <person name="Roberts A."/>
            <person name="Saif S."/>
            <person name="Shea T."/>
            <person name="Shenoy N."/>
            <person name="Sisk P."/>
            <person name="Stolte C."/>
            <person name="Sykes S."/>
            <person name="White J."/>
            <person name="Yandava C."/>
            <person name="Nusbaum C."/>
            <person name="Birren B."/>
        </authorList>
    </citation>
    <scope>NUCLEOTIDE SEQUENCE [LARGE SCALE GENOMIC DNA]</scope>
    <source>
        <strain evidence="2 3">29_1</strain>
    </source>
</reference>
<evidence type="ECO:0000313" key="3">
    <source>
        <dbReference type="Proteomes" id="UP000003157"/>
    </source>
</evidence>